<gene>
    <name evidence="1" type="ORF">SAMN04487865_106811</name>
</gene>
<organism evidence="1 2">
    <name type="scientific">Succinivibrio dextrinosolvens</name>
    <dbReference type="NCBI Taxonomy" id="83771"/>
    <lineage>
        <taxon>Bacteria</taxon>
        <taxon>Pseudomonadati</taxon>
        <taxon>Pseudomonadota</taxon>
        <taxon>Gammaproteobacteria</taxon>
        <taxon>Aeromonadales</taxon>
        <taxon>Succinivibrionaceae</taxon>
        <taxon>Succinivibrio</taxon>
    </lineage>
</organism>
<dbReference type="EMBL" id="FOSF01000068">
    <property type="protein sequence ID" value="SFK40245.1"/>
    <property type="molecule type" value="Genomic_DNA"/>
</dbReference>
<name>A0A662ZDV6_9GAMM</name>
<accession>A0A662ZDV6</accession>
<proteinExistence type="predicted"/>
<keyword evidence="2" id="KW-1185">Reference proteome</keyword>
<evidence type="ECO:0000313" key="1">
    <source>
        <dbReference type="EMBL" id="SFK40245.1"/>
    </source>
</evidence>
<sequence>MKNNQLYHQIEAVFKEEAVFVSDLRITFNKYSDSTSDCMCMCMCM</sequence>
<protein>
    <submittedName>
        <fullName evidence="1">Uncharacterized protein</fullName>
    </submittedName>
</protein>
<dbReference type="AlphaFoldDB" id="A0A662ZDV6"/>
<reference evidence="1 2" key="1">
    <citation type="submission" date="2016-10" db="EMBL/GenBank/DDBJ databases">
        <authorList>
            <person name="Varghese N."/>
            <person name="Submissions S."/>
        </authorList>
    </citation>
    <scope>NUCLEOTIDE SEQUENCE [LARGE SCALE GENOMIC DNA]</scope>
    <source>
        <strain evidence="1 2">22B</strain>
    </source>
</reference>
<evidence type="ECO:0000313" key="2">
    <source>
        <dbReference type="Proteomes" id="UP000243374"/>
    </source>
</evidence>
<dbReference type="Proteomes" id="UP000243374">
    <property type="component" value="Unassembled WGS sequence"/>
</dbReference>
<dbReference type="RefSeq" id="WP_164954345.1">
    <property type="nucleotide sequence ID" value="NZ_CP047056.1"/>
</dbReference>